<dbReference type="PANTHER" id="PTHR12526:SF638">
    <property type="entry name" value="SPORE COAT PROTEIN SA"/>
    <property type="match status" value="1"/>
</dbReference>
<evidence type="ECO:0000259" key="2">
    <source>
        <dbReference type="Pfam" id="PF13439"/>
    </source>
</evidence>
<dbReference type="InterPro" id="IPR001296">
    <property type="entry name" value="Glyco_trans_1"/>
</dbReference>
<proteinExistence type="predicted"/>
<dbReference type="GO" id="GO:1901135">
    <property type="term" value="P:carbohydrate derivative metabolic process"/>
    <property type="evidence" value="ECO:0007669"/>
    <property type="project" value="UniProtKB-ARBA"/>
</dbReference>
<dbReference type="RefSeq" id="WP_111982963.1">
    <property type="nucleotide sequence ID" value="NZ_NFZS01000001.1"/>
</dbReference>
<evidence type="ECO:0000259" key="1">
    <source>
        <dbReference type="Pfam" id="PF00534"/>
    </source>
</evidence>
<feature type="domain" description="Glycosyl transferase family 1" evidence="1">
    <location>
        <begin position="200"/>
        <end position="345"/>
    </location>
</feature>
<dbReference type="EMBL" id="NFZS01000001">
    <property type="protein sequence ID" value="RAO78296.1"/>
    <property type="molecule type" value="Genomic_DNA"/>
</dbReference>
<sequence>MSAVATPARSLTVVQLIPALQSGGAERSALEIARALVAAGHQSVVISAGGRLVSQLEAEGSRHITLDIGRKSLGTFMKVGALRRVLRELKPDIVHARSRLPAWVGWWAIKGLKPSPHFVTTVHGLNTPGRYSSILLRGERVIAVSQTLRDYMLSHYTWLEPSRVRVIPRGIDPDAFPYGHRPDDGWHKAFFAEFPALVGAPLLTLPGRGTRLKGHHDAIELVAELKRRGIDVRLLLLGVIEPGREAYVAELREMIHSRGLDSQVVLTPPRADVRDIYAISSLVLQLSNKPESFGRTVIEALSLCRPVLGYAHGGVGELLAELYPAGRVPPSDQERLVERAAELLRVAPPIPMLQSYRLSDMQQATLALYDELTAA</sequence>
<keyword evidence="4" id="KW-1185">Reference proteome</keyword>
<gene>
    <name evidence="3" type="ORF">CA260_02085</name>
</gene>
<dbReference type="AlphaFoldDB" id="A0A328PEX7"/>
<dbReference type="Pfam" id="PF00534">
    <property type="entry name" value="Glycos_transf_1"/>
    <property type="match status" value="1"/>
</dbReference>
<dbReference type="SUPFAM" id="SSF53756">
    <property type="entry name" value="UDP-Glycosyltransferase/glycogen phosphorylase"/>
    <property type="match status" value="1"/>
</dbReference>
<comment type="caution">
    <text evidence="3">The sequence shown here is derived from an EMBL/GenBank/DDBJ whole genome shotgun (WGS) entry which is preliminary data.</text>
</comment>
<dbReference type="Proteomes" id="UP000248926">
    <property type="component" value="Unassembled WGS sequence"/>
</dbReference>
<keyword evidence="3" id="KW-0808">Transferase</keyword>
<reference evidence="3 4" key="1">
    <citation type="journal article" date="2018" name="Genet. Mol. Biol.">
        <title>The genome sequence of Dyella jiangningensis FCAV SCS01 from a lignocellulose-decomposing microbial consortium metagenome reveals potential for biotechnological applications.</title>
        <authorList>
            <person name="Desiderato J.G."/>
            <person name="Alvarenga D.O."/>
            <person name="Constancio M.T.L."/>
            <person name="Alves L.M.C."/>
            <person name="Varani A.M."/>
        </authorList>
    </citation>
    <scope>NUCLEOTIDE SEQUENCE [LARGE SCALE GENOMIC DNA]</scope>
    <source>
        <strain evidence="3 4">FCAV SCS01</strain>
    </source>
</reference>
<dbReference type="OrthoDB" id="8523124at2"/>
<organism evidence="3 4">
    <name type="scientific">Dyella jiangningensis</name>
    <dbReference type="NCBI Taxonomy" id="1379159"/>
    <lineage>
        <taxon>Bacteria</taxon>
        <taxon>Pseudomonadati</taxon>
        <taxon>Pseudomonadota</taxon>
        <taxon>Gammaproteobacteria</taxon>
        <taxon>Lysobacterales</taxon>
        <taxon>Rhodanobacteraceae</taxon>
        <taxon>Dyella</taxon>
    </lineage>
</organism>
<dbReference type="Pfam" id="PF13439">
    <property type="entry name" value="Glyco_transf_4"/>
    <property type="match status" value="1"/>
</dbReference>
<dbReference type="GO" id="GO:0016757">
    <property type="term" value="F:glycosyltransferase activity"/>
    <property type="evidence" value="ECO:0007669"/>
    <property type="project" value="InterPro"/>
</dbReference>
<evidence type="ECO:0000313" key="4">
    <source>
        <dbReference type="Proteomes" id="UP000248926"/>
    </source>
</evidence>
<dbReference type="InterPro" id="IPR028098">
    <property type="entry name" value="Glyco_trans_4-like_N"/>
</dbReference>
<dbReference type="Gene3D" id="3.40.50.2000">
    <property type="entry name" value="Glycogen Phosphorylase B"/>
    <property type="match status" value="2"/>
</dbReference>
<name>A0A328PEX7_9GAMM</name>
<evidence type="ECO:0000313" key="3">
    <source>
        <dbReference type="EMBL" id="RAO78296.1"/>
    </source>
</evidence>
<feature type="domain" description="Glycosyltransferase subfamily 4-like N-terminal" evidence="2">
    <location>
        <begin position="23"/>
        <end position="174"/>
    </location>
</feature>
<protein>
    <submittedName>
        <fullName evidence="3">Glycosyl transferase</fullName>
    </submittedName>
</protein>
<dbReference type="PANTHER" id="PTHR12526">
    <property type="entry name" value="GLYCOSYLTRANSFERASE"/>
    <property type="match status" value="1"/>
</dbReference>
<accession>A0A328PEX7</accession>